<dbReference type="EMBL" id="MJIL01000095">
    <property type="protein sequence ID" value="OLQ71207.1"/>
    <property type="molecule type" value="Genomic_DNA"/>
</dbReference>
<accession>A0A1Q9GA64</accession>
<organism evidence="1 2">
    <name type="scientific">Photobacterium proteolyticum</name>
    <dbReference type="NCBI Taxonomy" id="1903952"/>
    <lineage>
        <taxon>Bacteria</taxon>
        <taxon>Pseudomonadati</taxon>
        <taxon>Pseudomonadota</taxon>
        <taxon>Gammaproteobacteria</taxon>
        <taxon>Vibrionales</taxon>
        <taxon>Vibrionaceae</taxon>
        <taxon>Photobacterium</taxon>
    </lineage>
</organism>
<dbReference type="OrthoDB" id="5809325at2"/>
<dbReference type="RefSeq" id="WP_075767485.1">
    <property type="nucleotide sequence ID" value="NZ_MJIL01000095.1"/>
</dbReference>
<proteinExistence type="predicted"/>
<sequence>MSTLKDQLPAGSARNKIEFLAELMEMTVAELYEKIDGLGGAENLLVNPKFNEGWTSQSGALAHMVRSMHMTAGVKPDLSLTVGNGRGSMLVTNGWAMEVPFDKTQSYPALVANGRPMSWKQTVDRESGALQVLCRDFTLYQVVTVPMNGMDHTALKGRFTLTGVKGSTVTVGIAKLSPYSNSMDLSWRYGENTYVMDKDHHIDEPITVETKSVDLYQYARSGPGMFALFLKVENGGSAYIYDAALWHSGVHGDSPARFINRRQPDSYGHFIDSDPLSGAAKVETVAPNTVKYSFNRHFPYMYDPRQHLIINCRDYKSAKVTDIKPDSFTIEFSQADYTKLNGMNDFGYNFWLQYSSMPVGLGFYR</sequence>
<evidence type="ECO:0000313" key="2">
    <source>
        <dbReference type="Proteomes" id="UP000186905"/>
    </source>
</evidence>
<keyword evidence="2" id="KW-1185">Reference proteome</keyword>
<name>A0A1Q9GA64_9GAMM</name>
<comment type="caution">
    <text evidence="1">The sequence shown here is derived from an EMBL/GenBank/DDBJ whole genome shotgun (WGS) entry which is preliminary data.</text>
</comment>
<dbReference type="Proteomes" id="UP000186905">
    <property type="component" value="Unassembled WGS sequence"/>
</dbReference>
<reference evidence="1 2" key="1">
    <citation type="submission" date="2016-09" db="EMBL/GenBank/DDBJ databases">
        <title>Photobacterium proteolyticum sp. nov. a protease producing bacterium isolated from ocean sediments of Laizhou Bay.</title>
        <authorList>
            <person name="Li Y."/>
        </authorList>
    </citation>
    <scope>NUCLEOTIDE SEQUENCE [LARGE SCALE GENOMIC DNA]</scope>
    <source>
        <strain evidence="1 2">13-12</strain>
    </source>
</reference>
<dbReference type="STRING" id="1903952.BIT28_03310"/>
<evidence type="ECO:0000313" key="1">
    <source>
        <dbReference type="EMBL" id="OLQ71207.1"/>
    </source>
</evidence>
<protein>
    <submittedName>
        <fullName evidence="1">Uncharacterized protein</fullName>
    </submittedName>
</protein>
<gene>
    <name evidence="1" type="ORF">BIT28_03310</name>
</gene>
<dbReference type="AlphaFoldDB" id="A0A1Q9GA64"/>